<name>A0ABW4YXP9_9HYPH</name>
<dbReference type="GO" id="GO:0016787">
    <property type="term" value="F:hydrolase activity"/>
    <property type="evidence" value="ECO:0007669"/>
    <property type="project" value="UniProtKB-KW"/>
</dbReference>
<sequence>MTGEAMAPGTPAPPGRPPVRLVIFDMDDVLLHYDVAARQQAIAELAGLSLADVARLIWEDGIEDAADAGKLDADAYLAALSAALRVPFGRPEWARTRGLAMTLFPQVVDLALRVARRTPIALLTNNGHIMKEHFDLLVPGLREVFGPAMHVAAEFNTKKPDPDIYRRLAALYGAAPQEAVMIDDKQVNIDGARAAGLHAHRFTDAAGLERFLAGLSLI</sequence>
<dbReference type="Gene3D" id="1.10.150.240">
    <property type="entry name" value="Putative phosphatase, domain 2"/>
    <property type="match status" value="1"/>
</dbReference>
<dbReference type="SFLD" id="SFLDG01129">
    <property type="entry name" value="C1.5:_HAD__Beta-PGM__Phosphata"/>
    <property type="match status" value="1"/>
</dbReference>
<dbReference type="SUPFAM" id="SSF56784">
    <property type="entry name" value="HAD-like"/>
    <property type="match status" value="1"/>
</dbReference>
<dbReference type="NCBIfam" id="TIGR01509">
    <property type="entry name" value="HAD-SF-IA-v3"/>
    <property type="match status" value="1"/>
</dbReference>
<dbReference type="Gene3D" id="3.40.50.1000">
    <property type="entry name" value="HAD superfamily/HAD-like"/>
    <property type="match status" value="1"/>
</dbReference>
<keyword evidence="2" id="KW-1185">Reference proteome</keyword>
<proteinExistence type="predicted"/>
<protein>
    <submittedName>
        <fullName evidence="1">HAD-IA family hydrolase</fullName>
    </submittedName>
</protein>
<evidence type="ECO:0000313" key="1">
    <source>
        <dbReference type="EMBL" id="MFD2140909.1"/>
    </source>
</evidence>
<reference evidence="2" key="1">
    <citation type="journal article" date="2019" name="Int. J. Syst. Evol. Microbiol.">
        <title>The Global Catalogue of Microorganisms (GCM) 10K type strain sequencing project: providing services to taxonomists for standard genome sequencing and annotation.</title>
        <authorList>
            <consortium name="The Broad Institute Genomics Platform"/>
            <consortium name="The Broad Institute Genome Sequencing Center for Infectious Disease"/>
            <person name="Wu L."/>
            <person name="Ma J."/>
        </authorList>
    </citation>
    <scope>NUCLEOTIDE SEQUENCE [LARGE SCALE GENOMIC DNA]</scope>
    <source>
        <strain evidence="2">CCM 7435</strain>
    </source>
</reference>
<dbReference type="PANTHER" id="PTHR43611">
    <property type="entry name" value="ALPHA-D-GLUCOSE 1-PHOSPHATE PHOSPHATASE"/>
    <property type="match status" value="1"/>
</dbReference>
<comment type="caution">
    <text evidence="1">The sequence shown here is derived from an EMBL/GenBank/DDBJ whole genome shotgun (WGS) entry which is preliminary data.</text>
</comment>
<gene>
    <name evidence="1" type="ORF">ACFSNC_10895</name>
</gene>
<dbReference type="EMBL" id="JBHUHD010000001">
    <property type="protein sequence ID" value="MFD2140909.1"/>
    <property type="molecule type" value="Genomic_DNA"/>
</dbReference>
<evidence type="ECO:0000313" key="2">
    <source>
        <dbReference type="Proteomes" id="UP001597299"/>
    </source>
</evidence>
<dbReference type="InterPro" id="IPR023198">
    <property type="entry name" value="PGP-like_dom2"/>
</dbReference>
<dbReference type="RefSeq" id="WP_378296181.1">
    <property type="nucleotide sequence ID" value="NZ_JBHUHD010000001.1"/>
</dbReference>
<accession>A0ABW4YXP9</accession>
<dbReference type="InterPro" id="IPR023214">
    <property type="entry name" value="HAD_sf"/>
</dbReference>
<dbReference type="Pfam" id="PF00702">
    <property type="entry name" value="Hydrolase"/>
    <property type="match status" value="1"/>
</dbReference>
<dbReference type="InterPro" id="IPR006439">
    <property type="entry name" value="HAD-SF_hydro_IA"/>
</dbReference>
<dbReference type="SFLD" id="SFLDS00003">
    <property type="entry name" value="Haloacid_Dehalogenase"/>
    <property type="match status" value="1"/>
</dbReference>
<keyword evidence="1" id="KW-0378">Hydrolase</keyword>
<organism evidence="1 2">
    <name type="scientific">Ancylobacter oerskovii</name>
    <dbReference type="NCBI Taxonomy" id="459519"/>
    <lineage>
        <taxon>Bacteria</taxon>
        <taxon>Pseudomonadati</taxon>
        <taxon>Pseudomonadota</taxon>
        <taxon>Alphaproteobacteria</taxon>
        <taxon>Hyphomicrobiales</taxon>
        <taxon>Xanthobacteraceae</taxon>
        <taxon>Ancylobacter</taxon>
    </lineage>
</organism>
<dbReference type="PANTHER" id="PTHR43611:SF3">
    <property type="entry name" value="FLAVIN MONONUCLEOTIDE HYDROLASE 1, CHLOROPLATIC"/>
    <property type="match status" value="1"/>
</dbReference>
<dbReference type="Proteomes" id="UP001597299">
    <property type="component" value="Unassembled WGS sequence"/>
</dbReference>
<dbReference type="InterPro" id="IPR036412">
    <property type="entry name" value="HAD-like_sf"/>
</dbReference>